<comment type="cofactor">
    <cofactor evidence="1 13">
        <name>heme</name>
        <dbReference type="ChEBI" id="CHEBI:30413"/>
    </cofactor>
</comment>
<evidence type="ECO:0000256" key="14">
    <source>
        <dbReference type="RuleBase" id="RU000461"/>
    </source>
</evidence>
<evidence type="ECO:0000256" key="5">
    <source>
        <dbReference type="ARBA" id="ARBA00022617"/>
    </source>
</evidence>
<feature type="non-terminal residue" evidence="16">
    <location>
        <position position="1"/>
    </location>
</feature>
<dbReference type="AlphaFoldDB" id="E2BKE2"/>
<dbReference type="PRINTS" id="PR00385">
    <property type="entry name" value="P450"/>
</dbReference>
<dbReference type="Proteomes" id="UP000008237">
    <property type="component" value="Unassembled WGS sequence"/>
</dbReference>
<evidence type="ECO:0000256" key="15">
    <source>
        <dbReference type="SAM" id="Phobius"/>
    </source>
</evidence>
<evidence type="ECO:0000256" key="2">
    <source>
        <dbReference type="ARBA" id="ARBA00004174"/>
    </source>
</evidence>
<evidence type="ECO:0000256" key="13">
    <source>
        <dbReference type="PIRSR" id="PIRSR602401-1"/>
    </source>
</evidence>
<dbReference type="Pfam" id="PF00067">
    <property type="entry name" value="p450"/>
    <property type="match status" value="1"/>
</dbReference>
<gene>
    <name evidence="16" type="ORF">EAI_02640</name>
</gene>
<evidence type="ECO:0000256" key="1">
    <source>
        <dbReference type="ARBA" id="ARBA00001971"/>
    </source>
</evidence>
<accession>E2BKE2</accession>
<keyword evidence="8" id="KW-0492">Microsome</keyword>
<feature type="transmembrane region" description="Helical" evidence="15">
    <location>
        <begin position="6"/>
        <end position="24"/>
    </location>
</feature>
<dbReference type="OMA" id="FRICHIS"/>
<keyword evidence="6 13" id="KW-0479">Metal-binding</keyword>
<keyword evidence="12 15" id="KW-0472">Membrane</keyword>
<dbReference type="PANTHER" id="PTHR24292:SF54">
    <property type="entry name" value="CYP9F3-RELATED"/>
    <property type="match status" value="1"/>
</dbReference>
<dbReference type="GO" id="GO:0016705">
    <property type="term" value="F:oxidoreductase activity, acting on paired donors, with incorporation or reduction of molecular oxygen"/>
    <property type="evidence" value="ECO:0007669"/>
    <property type="project" value="InterPro"/>
</dbReference>
<comment type="subcellular location">
    <subcellularLocation>
        <location evidence="3">Endoplasmic reticulum membrane</location>
        <topology evidence="3">Peripheral membrane protein</topology>
    </subcellularLocation>
    <subcellularLocation>
        <location evidence="2">Microsome membrane</location>
        <topology evidence="2">Peripheral membrane protein</topology>
    </subcellularLocation>
</comment>
<evidence type="ECO:0000313" key="17">
    <source>
        <dbReference type="Proteomes" id="UP000008237"/>
    </source>
</evidence>
<name>E2BKE2_HARSA</name>
<keyword evidence="15" id="KW-1133">Transmembrane helix</keyword>
<evidence type="ECO:0000256" key="11">
    <source>
        <dbReference type="ARBA" id="ARBA00023033"/>
    </source>
</evidence>
<organism evidence="17">
    <name type="scientific">Harpegnathos saltator</name>
    <name type="common">Jerdon's jumping ant</name>
    <dbReference type="NCBI Taxonomy" id="610380"/>
    <lineage>
        <taxon>Eukaryota</taxon>
        <taxon>Metazoa</taxon>
        <taxon>Ecdysozoa</taxon>
        <taxon>Arthropoda</taxon>
        <taxon>Hexapoda</taxon>
        <taxon>Insecta</taxon>
        <taxon>Pterygota</taxon>
        <taxon>Neoptera</taxon>
        <taxon>Endopterygota</taxon>
        <taxon>Hymenoptera</taxon>
        <taxon>Apocrita</taxon>
        <taxon>Aculeata</taxon>
        <taxon>Formicoidea</taxon>
        <taxon>Formicidae</taxon>
        <taxon>Ponerinae</taxon>
        <taxon>Ponerini</taxon>
        <taxon>Harpegnathos</taxon>
    </lineage>
</organism>
<evidence type="ECO:0000256" key="10">
    <source>
        <dbReference type="ARBA" id="ARBA00023004"/>
    </source>
</evidence>
<dbReference type="InParanoid" id="E2BKE2"/>
<reference evidence="16 17" key="1">
    <citation type="journal article" date="2010" name="Science">
        <title>Genomic comparison of the ants Camponotus floridanus and Harpegnathos saltator.</title>
        <authorList>
            <person name="Bonasio R."/>
            <person name="Zhang G."/>
            <person name="Ye C."/>
            <person name="Mutti N.S."/>
            <person name="Fang X."/>
            <person name="Qin N."/>
            <person name="Donahue G."/>
            <person name="Yang P."/>
            <person name="Li Q."/>
            <person name="Li C."/>
            <person name="Zhang P."/>
            <person name="Huang Z."/>
            <person name="Berger S.L."/>
            <person name="Reinberg D."/>
            <person name="Wang J."/>
            <person name="Liebig J."/>
        </authorList>
    </citation>
    <scope>NUCLEOTIDE SEQUENCE [LARGE SCALE GENOMIC DNA]</scope>
    <source>
        <strain evidence="16 17">R22 G/1</strain>
    </source>
</reference>
<keyword evidence="9 14" id="KW-0560">Oxidoreductase</keyword>
<evidence type="ECO:0000256" key="4">
    <source>
        <dbReference type="ARBA" id="ARBA00010617"/>
    </source>
</evidence>
<dbReference type="PROSITE" id="PS00086">
    <property type="entry name" value="CYTOCHROME_P450"/>
    <property type="match status" value="1"/>
</dbReference>
<dbReference type="GO" id="GO:0004497">
    <property type="term" value="F:monooxygenase activity"/>
    <property type="evidence" value="ECO:0007669"/>
    <property type="project" value="UniProtKB-KW"/>
</dbReference>
<protein>
    <submittedName>
        <fullName evidence="16">Cytochrome P450 9e2</fullName>
    </submittedName>
</protein>
<dbReference type="InterPro" id="IPR001128">
    <property type="entry name" value="Cyt_P450"/>
</dbReference>
<dbReference type="Gene3D" id="1.10.630.10">
    <property type="entry name" value="Cytochrome P450"/>
    <property type="match status" value="1"/>
</dbReference>
<keyword evidence="17" id="KW-1185">Reference proteome</keyword>
<comment type="similarity">
    <text evidence="4 14">Belongs to the cytochrome P450 family.</text>
</comment>
<evidence type="ECO:0000256" key="3">
    <source>
        <dbReference type="ARBA" id="ARBA00004406"/>
    </source>
</evidence>
<keyword evidence="10 13" id="KW-0408">Iron</keyword>
<feature type="binding site" description="axial binding residue" evidence="13">
    <location>
        <position position="445"/>
    </location>
    <ligand>
        <name>heme</name>
        <dbReference type="ChEBI" id="CHEBI:30413"/>
    </ligand>
    <ligandPart>
        <name>Fe</name>
        <dbReference type="ChEBI" id="CHEBI:18248"/>
    </ligandPart>
</feature>
<keyword evidence="11 14" id="KW-0503">Monooxygenase</keyword>
<evidence type="ECO:0000256" key="7">
    <source>
        <dbReference type="ARBA" id="ARBA00022824"/>
    </source>
</evidence>
<evidence type="ECO:0000256" key="12">
    <source>
        <dbReference type="ARBA" id="ARBA00023136"/>
    </source>
</evidence>
<dbReference type="FunFam" id="1.10.630.10:FF:000042">
    <property type="entry name" value="Cytochrome P450"/>
    <property type="match status" value="1"/>
</dbReference>
<dbReference type="PRINTS" id="PR00463">
    <property type="entry name" value="EP450I"/>
</dbReference>
<dbReference type="InterPro" id="IPR050476">
    <property type="entry name" value="Insect_CytP450_Detox"/>
</dbReference>
<keyword evidence="15" id="KW-0812">Transmembrane</keyword>
<dbReference type="InterPro" id="IPR002401">
    <property type="entry name" value="Cyt_P450_E_grp-I"/>
</dbReference>
<evidence type="ECO:0000313" key="16">
    <source>
        <dbReference type="EMBL" id="EFN83827.1"/>
    </source>
</evidence>
<dbReference type="InterPro" id="IPR017972">
    <property type="entry name" value="Cyt_P450_CS"/>
</dbReference>
<dbReference type="FunCoup" id="E2BKE2">
    <property type="interactions" value="52"/>
</dbReference>
<dbReference type="SUPFAM" id="SSF48264">
    <property type="entry name" value="Cytochrome P450"/>
    <property type="match status" value="1"/>
</dbReference>
<dbReference type="EMBL" id="GL448784">
    <property type="protein sequence ID" value="EFN83827.1"/>
    <property type="molecule type" value="Genomic_DNA"/>
</dbReference>
<dbReference type="CDD" id="cd11056">
    <property type="entry name" value="CYP6-like"/>
    <property type="match status" value="1"/>
</dbReference>
<dbReference type="InterPro" id="IPR036396">
    <property type="entry name" value="Cyt_P450_sf"/>
</dbReference>
<feature type="non-terminal residue" evidence="16">
    <location>
        <position position="499"/>
    </location>
</feature>
<proteinExistence type="inferred from homology"/>
<dbReference type="GO" id="GO:0005506">
    <property type="term" value="F:iron ion binding"/>
    <property type="evidence" value="ECO:0007669"/>
    <property type="project" value="InterPro"/>
</dbReference>
<dbReference type="STRING" id="610380.E2BKE2"/>
<dbReference type="GO" id="GO:0020037">
    <property type="term" value="F:heme binding"/>
    <property type="evidence" value="ECO:0007669"/>
    <property type="project" value="InterPro"/>
</dbReference>
<dbReference type="OrthoDB" id="2789670at2759"/>
<evidence type="ECO:0000256" key="9">
    <source>
        <dbReference type="ARBA" id="ARBA00023002"/>
    </source>
</evidence>
<sequence>TFAMEYWTILLSIVIGILSLHYLYQKFNYFKRHGVLHIPSLPIFDNNMLLILRRLSFADFLQKLYYFNPDAKYYGFYTTMRPMILLRDPEIIKDVCIKSFDTFPNRRGFAEFNDILFSKNLFSIRGQKWRDVRTLLSPSFTSSKMKIMFTLMSECAVDFTKSLSEILRDKSDMDMKELFTKYTTDVIASCAFGIKVDSMKNPTNEFYFYGTEAVNFFRKNVLKFFFIRAFPKFAQFLGLKILNDGANRFFKDTVKTTIDMRDAKNITRPDMLQLMMDKRGENKRQLDIDDITAQAFFFFLTGFEISSNAMCFIAHEIAANPDIQTKLRREFDQILKDSNGNVTYDAINQLKYLDMVISESLRLYPPVGFVERECDKTYELPPTLPNEKPVIIEKGQLIWIPVYSIHRDEKYYDEPEKFRPERFSTMSSHHNSSYYMPFGIGPRMCIANRFALLELKILVFHLLARCELKPCAKTTLPMKFTKKGLGLVPENGFWLSVQR</sequence>
<dbReference type="GO" id="GO:0005789">
    <property type="term" value="C:endoplasmic reticulum membrane"/>
    <property type="evidence" value="ECO:0007669"/>
    <property type="project" value="UniProtKB-SubCell"/>
</dbReference>
<keyword evidence="7" id="KW-0256">Endoplasmic reticulum</keyword>
<dbReference type="PANTHER" id="PTHR24292">
    <property type="entry name" value="CYTOCHROME P450"/>
    <property type="match status" value="1"/>
</dbReference>
<keyword evidence="5 13" id="KW-0349">Heme</keyword>
<evidence type="ECO:0000256" key="8">
    <source>
        <dbReference type="ARBA" id="ARBA00022848"/>
    </source>
</evidence>
<evidence type="ECO:0000256" key="6">
    <source>
        <dbReference type="ARBA" id="ARBA00022723"/>
    </source>
</evidence>